<dbReference type="Proteomes" id="UP000800200">
    <property type="component" value="Unassembled WGS sequence"/>
</dbReference>
<name>A0A6A6EKX6_9PEZI</name>
<dbReference type="OrthoDB" id="5054768at2759"/>
<accession>A0A6A6EKX6</accession>
<reference evidence="1" key="1">
    <citation type="journal article" date="2020" name="Stud. Mycol.">
        <title>101 Dothideomycetes genomes: a test case for predicting lifestyles and emergence of pathogens.</title>
        <authorList>
            <person name="Haridas S."/>
            <person name="Albert R."/>
            <person name="Binder M."/>
            <person name="Bloem J."/>
            <person name="Labutti K."/>
            <person name="Salamov A."/>
            <person name="Andreopoulos B."/>
            <person name="Baker S."/>
            <person name="Barry K."/>
            <person name="Bills G."/>
            <person name="Bluhm B."/>
            <person name="Cannon C."/>
            <person name="Castanera R."/>
            <person name="Culley D."/>
            <person name="Daum C."/>
            <person name="Ezra D."/>
            <person name="Gonzalez J."/>
            <person name="Henrissat B."/>
            <person name="Kuo A."/>
            <person name="Liang C."/>
            <person name="Lipzen A."/>
            <person name="Lutzoni F."/>
            <person name="Magnuson J."/>
            <person name="Mondo S."/>
            <person name="Nolan M."/>
            <person name="Ohm R."/>
            <person name="Pangilinan J."/>
            <person name="Park H.-J."/>
            <person name="Ramirez L."/>
            <person name="Alfaro M."/>
            <person name="Sun H."/>
            <person name="Tritt A."/>
            <person name="Yoshinaga Y."/>
            <person name="Zwiers L.-H."/>
            <person name="Turgeon B."/>
            <person name="Goodwin S."/>
            <person name="Spatafora J."/>
            <person name="Crous P."/>
            <person name="Grigoriev I."/>
        </authorList>
    </citation>
    <scope>NUCLEOTIDE SEQUENCE</scope>
    <source>
        <strain evidence="1">CBS 207.26</strain>
    </source>
</reference>
<gene>
    <name evidence="1" type="ORF">K469DRAFT_392042</name>
</gene>
<sequence>MEQQDYREDDECDTFAIGPVEISYDSSLLAITKPNRYVEDQNELSFSLKFWDKSLNITPTANLHDGPINDMQNIESVDFNHYSKHSSTPPPPQTFQKINTTHDTDLTYSFSGYRNHSIYPQPLKLNYSQCETVSIAEYLGHIPGPRETRSNQGGINVTDFPTVSARFDNGPASLEITGTYRGNSVNGKQGATSFIGGSDYDFLFGELLMGIGVVRLWRARMIRRFGVRRWGFRRVFMEWRGVLGQDKGWDVGVWSWDFWNSVLAAIEVFSLSLDGLFDVVM</sequence>
<dbReference type="EMBL" id="ML994618">
    <property type="protein sequence ID" value="KAF2190750.1"/>
    <property type="molecule type" value="Genomic_DNA"/>
</dbReference>
<proteinExistence type="predicted"/>
<organism evidence="1 2">
    <name type="scientific">Zopfia rhizophila CBS 207.26</name>
    <dbReference type="NCBI Taxonomy" id="1314779"/>
    <lineage>
        <taxon>Eukaryota</taxon>
        <taxon>Fungi</taxon>
        <taxon>Dikarya</taxon>
        <taxon>Ascomycota</taxon>
        <taxon>Pezizomycotina</taxon>
        <taxon>Dothideomycetes</taxon>
        <taxon>Dothideomycetes incertae sedis</taxon>
        <taxon>Zopfiaceae</taxon>
        <taxon>Zopfia</taxon>
    </lineage>
</organism>
<keyword evidence="2" id="KW-1185">Reference proteome</keyword>
<evidence type="ECO:0000313" key="2">
    <source>
        <dbReference type="Proteomes" id="UP000800200"/>
    </source>
</evidence>
<protein>
    <submittedName>
        <fullName evidence="1">Uncharacterized protein</fullName>
    </submittedName>
</protein>
<dbReference type="AlphaFoldDB" id="A0A6A6EKX6"/>
<evidence type="ECO:0000313" key="1">
    <source>
        <dbReference type="EMBL" id="KAF2190750.1"/>
    </source>
</evidence>